<dbReference type="PROSITE" id="PS50119">
    <property type="entry name" value="ZF_BBOX"/>
    <property type="match status" value="1"/>
</dbReference>
<evidence type="ECO:0000256" key="2">
    <source>
        <dbReference type="SAM" id="MobiDB-lite"/>
    </source>
</evidence>
<proteinExistence type="predicted"/>
<evidence type="ECO:0000313" key="4">
    <source>
        <dbReference type="EMBL" id="KAI9562794.1"/>
    </source>
</evidence>
<dbReference type="GO" id="GO:0008270">
    <property type="term" value="F:zinc ion binding"/>
    <property type="evidence" value="ECO:0007669"/>
    <property type="project" value="UniProtKB-KW"/>
</dbReference>
<dbReference type="InterPro" id="IPR039320">
    <property type="entry name" value="RNF207"/>
</dbReference>
<protein>
    <recommendedName>
        <fullName evidence="3">B box-type domain-containing protein</fullName>
    </recommendedName>
</protein>
<feature type="region of interest" description="Disordered" evidence="2">
    <location>
        <begin position="1"/>
        <end position="21"/>
    </location>
</feature>
<dbReference type="PANTHER" id="PTHR22635:SF0">
    <property type="entry name" value="RING FINGER PROTEIN 207"/>
    <property type="match status" value="1"/>
</dbReference>
<gene>
    <name evidence="4" type="ORF">GHT06_010249</name>
</gene>
<feature type="compositionally biased region" description="Polar residues" evidence="2">
    <location>
        <begin position="513"/>
        <end position="528"/>
    </location>
</feature>
<feature type="compositionally biased region" description="Basic and acidic residues" evidence="2">
    <location>
        <begin position="458"/>
        <end position="471"/>
    </location>
</feature>
<evidence type="ECO:0000256" key="1">
    <source>
        <dbReference type="PROSITE-ProRule" id="PRU00024"/>
    </source>
</evidence>
<reference evidence="4 5" key="1">
    <citation type="submission" date="2022-05" db="EMBL/GenBank/DDBJ databases">
        <title>A multi-omics perspective on studying reproductive biology in Daphnia sinensis.</title>
        <authorList>
            <person name="Jia J."/>
        </authorList>
    </citation>
    <scope>NUCLEOTIDE SEQUENCE [LARGE SCALE GENOMIC DNA]</scope>
    <source>
        <strain evidence="4 5">WSL</strain>
    </source>
</reference>
<feature type="region of interest" description="Disordered" evidence="2">
    <location>
        <begin position="660"/>
        <end position="703"/>
    </location>
</feature>
<name>A0AAD5L033_9CRUS</name>
<dbReference type="GO" id="GO:0030544">
    <property type="term" value="F:Hsp70 protein binding"/>
    <property type="evidence" value="ECO:0007669"/>
    <property type="project" value="InterPro"/>
</dbReference>
<feature type="region of interest" description="Disordered" evidence="2">
    <location>
        <begin position="416"/>
        <end position="492"/>
    </location>
</feature>
<keyword evidence="1" id="KW-0862">Zinc</keyword>
<feature type="compositionally biased region" description="Low complexity" evidence="2">
    <location>
        <begin position="669"/>
        <end position="681"/>
    </location>
</feature>
<feature type="compositionally biased region" description="Basic and acidic residues" evidence="2">
    <location>
        <begin position="617"/>
        <end position="628"/>
    </location>
</feature>
<keyword evidence="1" id="KW-0479">Metal-binding</keyword>
<dbReference type="InterPro" id="IPR000315">
    <property type="entry name" value="Znf_B-box"/>
</dbReference>
<dbReference type="CDD" id="cd19814">
    <property type="entry name" value="Bbox1_RNF207-like"/>
    <property type="match status" value="1"/>
</dbReference>
<evidence type="ECO:0000313" key="5">
    <source>
        <dbReference type="Proteomes" id="UP000820818"/>
    </source>
</evidence>
<dbReference type="PANTHER" id="PTHR22635">
    <property type="entry name" value="RING FINGER PROTEIN 207"/>
    <property type="match status" value="1"/>
</dbReference>
<sequence>MAESSEKHLLKQDTMVSPISGEDCLINPSNHQVSEAEDKQSKTIISSSSGTSEDPMLGFLTLLAKVERPACANCESKDLSPMFFCNTCSQAICAVCKQNTHSAKMFSRHDVTSISPYTKEPQRKCPVHYEMCIMFSPANESLLCINCFRDLPPDIRAQCLDLDTAYQQKCDRLQRGLKAVGELEVIIKDEMSAYRSLLKELHINAMREESTIHVFSKILQGVVTQTEDKLIETVKSELQTKEMIFEEKLKTLESLQSNVQAYLTLSTAFISSASKFELLKLANGLVERLSDIGNVVQPAKISPENSVISSNFKAEFSQSLKELLHQDLWMHNHLASINDFSSVPKNTGEEMNKPQQSCCSTNPGLVTHQAETKLPLPFLGRSQSLLNIPLDLNKQLITAIEPKAVVVQQQAVLSVQPPTSAVPQPARRTIGSNAATKRNGSKPEGSKPDTKYQSLPHSSKDEHKPQHRREASSTMPHPVRSKSVEAKSVMAQQQPQYDVSQLELFAAIHQSRQAVSSRSNSKNLTVTSALVGVRQSDRNGSSRAEQKNGKVSSAVADPLEKVIPANAKTPSGHVCVVQALVHQDGDAVRNSTANQADINTRVQQQRQRSWEPVYEPLDGHPGRPMKSDADTLAASETSIELTADQVRQLIRAISAAQSNTAGSLGGCWSSEVSRPSASSSRVPERDSVVAKQPSAHQHRNIHRNDSFEGHEEAVRMLVGAIQEIQQLCTDKKHDST</sequence>
<dbReference type="SMART" id="SM00336">
    <property type="entry name" value="BBOX"/>
    <property type="match status" value="1"/>
</dbReference>
<feature type="compositionally biased region" description="Basic and acidic residues" evidence="2">
    <location>
        <begin position="1"/>
        <end position="11"/>
    </location>
</feature>
<feature type="region of interest" description="Disordered" evidence="2">
    <location>
        <begin position="595"/>
        <end position="628"/>
    </location>
</feature>
<evidence type="ECO:0000259" key="3">
    <source>
        <dbReference type="PROSITE" id="PS50119"/>
    </source>
</evidence>
<keyword evidence="1" id="KW-0863">Zinc-finger</keyword>
<organism evidence="4 5">
    <name type="scientific">Daphnia sinensis</name>
    <dbReference type="NCBI Taxonomy" id="1820382"/>
    <lineage>
        <taxon>Eukaryota</taxon>
        <taxon>Metazoa</taxon>
        <taxon>Ecdysozoa</taxon>
        <taxon>Arthropoda</taxon>
        <taxon>Crustacea</taxon>
        <taxon>Branchiopoda</taxon>
        <taxon>Diplostraca</taxon>
        <taxon>Cladocera</taxon>
        <taxon>Anomopoda</taxon>
        <taxon>Daphniidae</taxon>
        <taxon>Daphnia</taxon>
        <taxon>Daphnia similis group</taxon>
    </lineage>
</organism>
<feature type="region of interest" description="Disordered" evidence="2">
    <location>
        <begin position="513"/>
        <end position="553"/>
    </location>
</feature>
<feature type="compositionally biased region" description="Polar residues" evidence="2">
    <location>
        <begin position="595"/>
        <end position="607"/>
    </location>
</feature>
<keyword evidence="5" id="KW-1185">Reference proteome</keyword>
<dbReference type="EMBL" id="WJBH02000002">
    <property type="protein sequence ID" value="KAI9562794.1"/>
    <property type="molecule type" value="Genomic_DNA"/>
</dbReference>
<dbReference type="GO" id="GO:0044325">
    <property type="term" value="F:transmembrane transporter binding"/>
    <property type="evidence" value="ECO:0007669"/>
    <property type="project" value="TreeGrafter"/>
</dbReference>
<dbReference type="GO" id="GO:0048471">
    <property type="term" value="C:perinuclear region of cytoplasm"/>
    <property type="evidence" value="ECO:0007669"/>
    <property type="project" value="TreeGrafter"/>
</dbReference>
<dbReference type="Proteomes" id="UP000820818">
    <property type="component" value="Linkage Group LG2"/>
</dbReference>
<dbReference type="Pfam" id="PF00643">
    <property type="entry name" value="zf-B_box"/>
    <property type="match status" value="1"/>
</dbReference>
<feature type="domain" description="B box-type" evidence="3">
    <location>
        <begin position="66"/>
        <end position="114"/>
    </location>
</feature>
<comment type="caution">
    <text evidence="4">The sequence shown here is derived from an EMBL/GenBank/DDBJ whole genome shotgun (WGS) entry which is preliminary data.</text>
</comment>
<accession>A0AAD5L033</accession>
<dbReference type="Gene3D" id="3.30.160.60">
    <property type="entry name" value="Classic Zinc Finger"/>
    <property type="match status" value="1"/>
</dbReference>
<dbReference type="AlphaFoldDB" id="A0AAD5L033"/>